<feature type="compositionally biased region" description="Basic residues" evidence="6">
    <location>
        <begin position="183"/>
        <end position="192"/>
    </location>
</feature>
<evidence type="ECO:0000259" key="7">
    <source>
        <dbReference type="PROSITE" id="PS51666"/>
    </source>
</evidence>
<keyword evidence="3 4" id="KW-0539">Nucleus</keyword>
<dbReference type="GO" id="GO:0005634">
    <property type="term" value="C:nucleus"/>
    <property type="evidence" value="ECO:0007669"/>
    <property type="project" value="UniProtKB-SubCell"/>
</dbReference>
<comment type="subcellular location">
    <subcellularLocation>
        <location evidence="1 4 5">Nucleus</location>
    </subcellularLocation>
</comment>
<dbReference type="PROSITE" id="PS51667">
    <property type="entry name" value="WRC"/>
    <property type="match status" value="1"/>
</dbReference>
<dbReference type="GO" id="GO:0006351">
    <property type="term" value="P:DNA-templated transcription"/>
    <property type="evidence" value="ECO:0007669"/>
    <property type="project" value="UniProtKB-UniRule"/>
</dbReference>
<feature type="region of interest" description="Disordered" evidence="6">
    <location>
        <begin position="1"/>
        <end position="29"/>
    </location>
</feature>
<proteinExistence type="inferred from homology"/>
<evidence type="ECO:0000313" key="10">
    <source>
        <dbReference type="Proteomes" id="UP001229421"/>
    </source>
</evidence>
<dbReference type="Proteomes" id="UP001229421">
    <property type="component" value="Unassembled WGS sequence"/>
</dbReference>
<dbReference type="PANTHER" id="PTHR31602:SF3">
    <property type="entry name" value="GROWTH-REGULATING FACTOR 8"/>
    <property type="match status" value="1"/>
</dbReference>
<organism evidence="9 10">
    <name type="scientific">Tagetes erecta</name>
    <name type="common">African marigold</name>
    <dbReference type="NCBI Taxonomy" id="13708"/>
    <lineage>
        <taxon>Eukaryota</taxon>
        <taxon>Viridiplantae</taxon>
        <taxon>Streptophyta</taxon>
        <taxon>Embryophyta</taxon>
        <taxon>Tracheophyta</taxon>
        <taxon>Spermatophyta</taxon>
        <taxon>Magnoliopsida</taxon>
        <taxon>eudicotyledons</taxon>
        <taxon>Gunneridae</taxon>
        <taxon>Pentapetalae</taxon>
        <taxon>asterids</taxon>
        <taxon>campanulids</taxon>
        <taxon>Asterales</taxon>
        <taxon>Asteraceae</taxon>
        <taxon>Asteroideae</taxon>
        <taxon>Heliantheae alliance</taxon>
        <taxon>Tageteae</taxon>
        <taxon>Tagetes</taxon>
    </lineage>
</organism>
<evidence type="ECO:0000259" key="8">
    <source>
        <dbReference type="PROSITE" id="PS51667"/>
    </source>
</evidence>
<keyword evidence="10" id="KW-1185">Reference proteome</keyword>
<keyword evidence="5" id="KW-0805">Transcription regulation</keyword>
<dbReference type="EMBL" id="JAUHHV010000001">
    <property type="protein sequence ID" value="KAK1436107.1"/>
    <property type="molecule type" value="Genomic_DNA"/>
</dbReference>
<dbReference type="GO" id="GO:0005524">
    <property type="term" value="F:ATP binding"/>
    <property type="evidence" value="ECO:0007669"/>
    <property type="project" value="UniProtKB-UniRule"/>
</dbReference>
<comment type="domain">
    <text evidence="5">The QLQ domain and WRC domain may be involved in protein-protein interaction and DNA-binding, respectively.</text>
</comment>
<feature type="short sequence motif" description="Bipartite nuclear localization signal" evidence="4">
    <location>
        <begin position="186"/>
        <end position="193"/>
    </location>
</feature>
<feature type="region of interest" description="Disordered" evidence="6">
    <location>
        <begin position="341"/>
        <end position="360"/>
    </location>
</feature>
<comment type="similarity">
    <text evidence="2 5">Belongs to the GRF family.</text>
</comment>
<dbReference type="InterPro" id="IPR031137">
    <property type="entry name" value="GRF"/>
</dbReference>
<evidence type="ECO:0000256" key="4">
    <source>
        <dbReference type="PROSITE-ProRule" id="PRU01002"/>
    </source>
</evidence>
<dbReference type="InterPro" id="IPR014977">
    <property type="entry name" value="WRC_dom"/>
</dbReference>
<evidence type="ECO:0000256" key="5">
    <source>
        <dbReference type="RuleBase" id="RU367127"/>
    </source>
</evidence>
<feature type="compositionally biased region" description="Polar residues" evidence="6">
    <location>
        <begin position="196"/>
        <end position="208"/>
    </location>
</feature>
<feature type="short sequence motif" description="Bipartite nuclear localization signal" evidence="4">
    <location>
        <begin position="158"/>
        <end position="168"/>
    </location>
</feature>
<dbReference type="InterPro" id="IPR014978">
    <property type="entry name" value="Gln-Leu-Gln_QLQ"/>
</dbReference>
<comment type="function">
    <text evidence="5">Transcription activator.</text>
</comment>
<keyword evidence="5" id="KW-0804">Transcription</keyword>
<protein>
    <recommendedName>
        <fullName evidence="5">Growth-regulating factor</fullName>
    </recommendedName>
</protein>
<keyword evidence="5" id="KW-0010">Activator</keyword>
<dbReference type="PROSITE" id="PS51666">
    <property type="entry name" value="QLQ"/>
    <property type="match status" value="1"/>
</dbReference>
<feature type="domain" description="QLQ" evidence="7">
    <location>
        <begin position="111"/>
        <end position="147"/>
    </location>
</feature>
<sequence>MSSQTRASNEYNTSGDANETSGQSTPSHTAECNIGLALNMHHMTHQTTYPSLTKNINFISNNPSLYHHQPAIDFSSDGSRLLFDNSPVTGSQIASGTSFLNTAGGDMQKMVFTASQLQEFENQTMFYKHIMSASNPISPQMLLPLSTQYNRSDSEPWRCRRTDGKKWRCSRDVMPDQKYCERHAHKNRPRSRKLVETQSQHITKNANTSKDDNYHSNLPHATNSTQKSRCTEWFMKGGNIPLSSSHQKIQKPMSSPSVGSKRDHFFQNLDGNYQDFVEGDSCSLSLMQPGGDYACVDQDFFQMGTETLNADGSNPQNQIVDQGSWLGGPLGEALCPGVVSSLDQPTNVPSPNDSSHAGLC</sequence>
<dbReference type="Pfam" id="PF08879">
    <property type="entry name" value="WRC"/>
    <property type="match status" value="1"/>
</dbReference>
<evidence type="ECO:0000256" key="3">
    <source>
        <dbReference type="ARBA" id="ARBA00023242"/>
    </source>
</evidence>
<dbReference type="AlphaFoldDB" id="A0AAD8LCX7"/>
<reference evidence="9" key="1">
    <citation type="journal article" date="2023" name="bioRxiv">
        <title>Improved chromosome-level genome assembly for marigold (Tagetes erecta).</title>
        <authorList>
            <person name="Jiang F."/>
            <person name="Yuan L."/>
            <person name="Wang S."/>
            <person name="Wang H."/>
            <person name="Xu D."/>
            <person name="Wang A."/>
            <person name="Fan W."/>
        </authorList>
    </citation>
    <scope>NUCLEOTIDE SEQUENCE</scope>
    <source>
        <strain evidence="9">WSJ</strain>
        <tissue evidence="9">Leaf</tissue>
    </source>
</reference>
<gene>
    <name evidence="9" type="ORF">QVD17_01882</name>
</gene>
<accession>A0AAD8LCX7</accession>
<dbReference type="PANTHER" id="PTHR31602">
    <property type="entry name" value="GROWTH-REGULATING FACTOR 5"/>
    <property type="match status" value="1"/>
</dbReference>
<comment type="caution">
    <text evidence="9">The sequence shown here is derived from an EMBL/GenBank/DDBJ whole genome shotgun (WGS) entry which is preliminary data.</text>
</comment>
<evidence type="ECO:0000256" key="6">
    <source>
        <dbReference type="SAM" id="MobiDB-lite"/>
    </source>
</evidence>
<feature type="domain" description="WRC" evidence="8">
    <location>
        <begin position="153"/>
        <end position="197"/>
    </location>
</feature>
<dbReference type="GO" id="GO:0099402">
    <property type="term" value="P:plant organ development"/>
    <property type="evidence" value="ECO:0007669"/>
    <property type="project" value="UniProtKB-ARBA"/>
</dbReference>
<dbReference type="GO" id="GO:0006355">
    <property type="term" value="P:regulation of DNA-templated transcription"/>
    <property type="evidence" value="ECO:0007669"/>
    <property type="project" value="InterPro"/>
</dbReference>
<feature type="region of interest" description="Disordered" evidence="6">
    <location>
        <begin position="182"/>
        <end position="225"/>
    </location>
</feature>
<evidence type="ECO:0000313" key="9">
    <source>
        <dbReference type="EMBL" id="KAK1436107.1"/>
    </source>
</evidence>
<feature type="compositionally biased region" description="Polar residues" evidence="6">
    <location>
        <begin position="215"/>
        <end position="225"/>
    </location>
</feature>
<dbReference type="Pfam" id="PF08880">
    <property type="entry name" value="QLQ"/>
    <property type="match status" value="1"/>
</dbReference>
<evidence type="ECO:0000256" key="1">
    <source>
        <dbReference type="ARBA" id="ARBA00004123"/>
    </source>
</evidence>
<name>A0AAD8LCX7_TARER</name>
<evidence type="ECO:0000256" key="2">
    <source>
        <dbReference type="ARBA" id="ARBA00008122"/>
    </source>
</evidence>